<evidence type="ECO:0000313" key="2">
    <source>
        <dbReference type="EMBL" id="RAK78317.1"/>
    </source>
</evidence>
<evidence type="ECO:0000313" key="3">
    <source>
        <dbReference type="Proteomes" id="UP000249789"/>
    </source>
</evidence>
<feature type="compositionally biased region" description="Basic and acidic residues" evidence="1">
    <location>
        <begin position="150"/>
        <end position="159"/>
    </location>
</feature>
<dbReference type="VEuPathDB" id="FungiDB:BO72DRAFT_80569"/>
<proteinExistence type="predicted"/>
<protein>
    <submittedName>
        <fullName evidence="2">Uncharacterized protein</fullName>
    </submittedName>
</protein>
<dbReference type="AlphaFoldDB" id="A0A8G1VZI3"/>
<sequence length="185" mass="20958">MIAPGNLSTRSRVGLTTDANGDARIGRTGWMIPYNVTGSSWSGARAHRLIGWGRLPTTDEQEPHIKSSQRVVSFALEAQRPIRLDVERPNDRLQRCTMTYRGPCCLIQSRAEESRDKLARHGTLHWGKIVDWYLRDKKRKAKRNACTVSRGERETRTAENKATYGKGGGCPSLHRRRRWPSAAPH</sequence>
<feature type="region of interest" description="Disordered" evidence="1">
    <location>
        <begin position="148"/>
        <end position="185"/>
    </location>
</feature>
<accession>A0A8G1VZI3</accession>
<dbReference type="EMBL" id="KZ824638">
    <property type="protein sequence ID" value="RAK78317.1"/>
    <property type="molecule type" value="Genomic_DNA"/>
</dbReference>
<name>A0A8G1VZI3_9EURO</name>
<dbReference type="Proteomes" id="UP000249789">
    <property type="component" value="Unassembled WGS sequence"/>
</dbReference>
<dbReference type="GeneID" id="63868072"/>
<reference evidence="2 3" key="1">
    <citation type="submission" date="2018-02" db="EMBL/GenBank/DDBJ databases">
        <title>The genomes of Aspergillus section Nigri reveals drivers in fungal speciation.</title>
        <authorList>
            <consortium name="DOE Joint Genome Institute"/>
            <person name="Vesth T.C."/>
            <person name="Nybo J."/>
            <person name="Theobald S."/>
            <person name="Brandl J."/>
            <person name="Frisvad J.C."/>
            <person name="Nielsen K.F."/>
            <person name="Lyhne E.K."/>
            <person name="Kogle M.E."/>
            <person name="Kuo A."/>
            <person name="Riley R."/>
            <person name="Clum A."/>
            <person name="Nolan M."/>
            <person name="Lipzen A."/>
            <person name="Salamov A."/>
            <person name="Henrissat B."/>
            <person name="Wiebenga A."/>
            <person name="De vries R.P."/>
            <person name="Grigoriev I.V."/>
            <person name="Mortensen U.H."/>
            <person name="Andersen M.R."/>
            <person name="Baker S.E."/>
        </authorList>
    </citation>
    <scope>NUCLEOTIDE SEQUENCE [LARGE SCALE GENOMIC DNA]</scope>
    <source>
        <strain evidence="2 3">CBS 313.89</strain>
    </source>
</reference>
<keyword evidence="3" id="KW-1185">Reference proteome</keyword>
<evidence type="ECO:0000256" key="1">
    <source>
        <dbReference type="SAM" id="MobiDB-lite"/>
    </source>
</evidence>
<dbReference type="RefSeq" id="XP_040802327.1">
    <property type="nucleotide sequence ID" value="XM_040950737.1"/>
</dbReference>
<gene>
    <name evidence="2" type="ORF">BO72DRAFT_80569</name>
</gene>
<organism evidence="2 3">
    <name type="scientific">Aspergillus fijiensis CBS 313.89</name>
    <dbReference type="NCBI Taxonomy" id="1448319"/>
    <lineage>
        <taxon>Eukaryota</taxon>
        <taxon>Fungi</taxon>
        <taxon>Dikarya</taxon>
        <taxon>Ascomycota</taxon>
        <taxon>Pezizomycotina</taxon>
        <taxon>Eurotiomycetes</taxon>
        <taxon>Eurotiomycetidae</taxon>
        <taxon>Eurotiales</taxon>
        <taxon>Aspergillaceae</taxon>
        <taxon>Aspergillus</taxon>
    </lineage>
</organism>